<gene>
    <name evidence="2" type="ordered locus">Mpal_0812</name>
</gene>
<accession>B8GGA0</accession>
<dbReference type="EMBL" id="CP001338">
    <property type="protein sequence ID" value="ACL16174.1"/>
    <property type="molecule type" value="Genomic_DNA"/>
</dbReference>
<reference evidence="2 3" key="1">
    <citation type="journal article" date="2015" name="Genome Announc.">
        <title>Complete Genome Sequence of Methanosphaerula palustris E1-9CT, a Hydrogenotrophic Methanogen Isolated from a Minerotrophic Fen Peatland.</title>
        <authorList>
            <person name="Cadillo-Quiroz H."/>
            <person name="Browne P."/>
            <person name="Kyrpides N."/>
            <person name="Woyke T."/>
            <person name="Goodwin L."/>
            <person name="Detter C."/>
            <person name="Yavitt J.B."/>
            <person name="Zinder S.H."/>
        </authorList>
    </citation>
    <scope>NUCLEOTIDE SEQUENCE [LARGE SCALE GENOMIC DNA]</scope>
    <source>
        <strain evidence="3">ATCC BAA-1556 / DSM 19958 / E1-9c</strain>
    </source>
</reference>
<dbReference type="GO" id="GO:0030170">
    <property type="term" value="F:pyridoxal phosphate binding"/>
    <property type="evidence" value="ECO:0007669"/>
    <property type="project" value="TreeGrafter"/>
</dbReference>
<dbReference type="SUPFAM" id="SSF53383">
    <property type="entry name" value="PLP-dependent transferases"/>
    <property type="match status" value="1"/>
</dbReference>
<dbReference type="PANTHER" id="PTHR30244">
    <property type="entry name" value="TRANSAMINASE"/>
    <property type="match status" value="1"/>
</dbReference>
<dbReference type="HOGENOM" id="CLU_033332_7_2_2"/>
<sequence>MIQIPIAQPTTGDEEIEAVMRVLKTGMLAQGSEVAAFEHEFADFCGVRHAIAVNSGTAALHAALAGLEIGPGDQVIVPTFSFFATASCASICGAEPVFVDVDPTTFNINPECVMEAITQKTRAVIGVHLFGQPFDINPISDICEDHNIALIEDAAQSHGARYHNKSVGGFGKAGCFSFYPTKNMTTGEGGMITTDDDGYAGTIRRFINHGQSEKYLHTMIGYNYRMTDIGGAIGRVQLQKLPGFNKKRIVHATYLDTHIHLPGLVTPVHLPETDPVYHQYVIRVTDKCSLNRDELIQNLHNNGIGTAVHYPIPIHRQPVYLDSNKSPSCPVAERLCGEVLSVPVHPNITNPMLETICDTINGMT</sequence>
<dbReference type="Pfam" id="PF01041">
    <property type="entry name" value="DegT_DnrJ_EryC1"/>
    <property type="match status" value="1"/>
</dbReference>
<dbReference type="GO" id="GO:0000271">
    <property type="term" value="P:polysaccharide biosynthetic process"/>
    <property type="evidence" value="ECO:0007669"/>
    <property type="project" value="TreeGrafter"/>
</dbReference>
<dbReference type="Gene3D" id="3.40.640.10">
    <property type="entry name" value="Type I PLP-dependent aspartate aminotransferase-like (Major domain)"/>
    <property type="match status" value="1"/>
</dbReference>
<dbReference type="Proteomes" id="UP000002457">
    <property type="component" value="Chromosome"/>
</dbReference>
<dbReference type="PANTHER" id="PTHR30244:SF34">
    <property type="entry name" value="DTDP-4-AMINO-4,6-DIDEOXYGALACTOSE TRANSAMINASE"/>
    <property type="match status" value="1"/>
</dbReference>
<dbReference type="STRING" id="521011.Mpal_0812"/>
<keyword evidence="3" id="KW-1185">Reference proteome</keyword>
<dbReference type="InterPro" id="IPR015421">
    <property type="entry name" value="PyrdxlP-dep_Trfase_major"/>
</dbReference>
<evidence type="ECO:0000256" key="1">
    <source>
        <dbReference type="RuleBase" id="RU004508"/>
    </source>
</evidence>
<dbReference type="GeneID" id="7272302"/>
<dbReference type="PIRSF" id="PIRSF000390">
    <property type="entry name" value="PLP_StrS"/>
    <property type="match status" value="1"/>
</dbReference>
<evidence type="ECO:0000313" key="2">
    <source>
        <dbReference type="EMBL" id="ACL16174.1"/>
    </source>
</evidence>
<dbReference type="RefSeq" id="WP_012617493.1">
    <property type="nucleotide sequence ID" value="NC_011832.1"/>
</dbReference>
<protein>
    <submittedName>
        <fullName evidence="2">Glutamine--scyllo-inositol transaminase</fullName>
        <ecNumber evidence="2">2.6.1.50</ecNumber>
    </submittedName>
</protein>
<dbReference type="InterPro" id="IPR015424">
    <property type="entry name" value="PyrdxlP-dep_Trfase"/>
</dbReference>
<organism evidence="2 3">
    <name type="scientific">Methanosphaerula palustris (strain ATCC BAA-1556 / DSM 19958 / E1-9c)</name>
    <dbReference type="NCBI Taxonomy" id="521011"/>
    <lineage>
        <taxon>Archaea</taxon>
        <taxon>Methanobacteriati</taxon>
        <taxon>Methanobacteriota</taxon>
        <taxon>Stenosarchaea group</taxon>
        <taxon>Methanomicrobia</taxon>
        <taxon>Methanomicrobiales</taxon>
        <taxon>Methanoregulaceae</taxon>
        <taxon>Methanosphaerula</taxon>
    </lineage>
</organism>
<dbReference type="InterPro" id="IPR000653">
    <property type="entry name" value="DegT/StrS_aminotransferase"/>
</dbReference>
<comment type="similarity">
    <text evidence="1">Belongs to the DegT/DnrJ/EryC1 family.</text>
</comment>
<name>B8GGA0_METPE</name>
<dbReference type="CDD" id="cd00616">
    <property type="entry name" value="AHBA_syn"/>
    <property type="match status" value="1"/>
</dbReference>
<dbReference type="AlphaFoldDB" id="B8GGA0"/>
<dbReference type="eggNOG" id="arCOG00118">
    <property type="taxonomic scope" value="Archaea"/>
</dbReference>
<proteinExistence type="inferred from homology"/>
<keyword evidence="2" id="KW-0032">Aminotransferase</keyword>
<dbReference type="KEGG" id="mpl:Mpal_0812"/>
<dbReference type="GO" id="GO:0047310">
    <property type="term" value="F:glutamine-scyllo-inositol transaminase activity"/>
    <property type="evidence" value="ECO:0007669"/>
    <property type="project" value="UniProtKB-EC"/>
</dbReference>
<keyword evidence="2" id="KW-0808">Transferase</keyword>
<dbReference type="InterPro" id="IPR015422">
    <property type="entry name" value="PyrdxlP-dep_Trfase_small"/>
</dbReference>
<evidence type="ECO:0000313" key="3">
    <source>
        <dbReference type="Proteomes" id="UP000002457"/>
    </source>
</evidence>
<dbReference type="EC" id="2.6.1.50" evidence="2"/>
<dbReference type="Gene3D" id="3.90.1150.10">
    <property type="entry name" value="Aspartate Aminotransferase, domain 1"/>
    <property type="match status" value="1"/>
</dbReference>
<dbReference type="OrthoDB" id="10355at2157"/>
<keyword evidence="1" id="KW-0663">Pyridoxal phosphate</keyword>